<gene>
    <name evidence="2" type="ORF">BDY17DRAFT_71117</name>
</gene>
<accession>A0A6A6Q2D6</accession>
<reference evidence="2" key="1">
    <citation type="journal article" date="2020" name="Stud. Mycol.">
        <title>101 Dothideomycetes genomes: a test case for predicting lifestyles and emergence of pathogens.</title>
        <authorList>
            <person name="Haridas S."/>
            <person name="Albert R."/>
            <person name="Binder M."/>
            <person name="Bloem J."/>
            <person name="Labutti K."/>
            <person name="Salamov A."/>
            <person name="Andreopoulos B."/>
            <person name="Baker S."/>
            <person name="Barry K."/>
            <person name="Bills G."/>
            <person name="Bluhm B."/>
            <person name="Cannon C."/>
            <person name="Castanera R."/>
            <person name="Culley D."/>
            <person name="Daum C."/>
            <person name="Ezra D."/>
            <person name="Gonzalez J."/>
            <person name="Henrissat B."/>
            <person name="Kuo A."/>
            <person name="Liang C."/>
            <person name="Lipzen A."/>
            <person name="Lutzoni F."/>
            <person name="Magnuson J."/>
            <person name="Mondo S."/>
            <person name="Nolan M."/>
            <person name="Ohm R."/>
            <person name="Pangilinan J."/>
            <person name="Park H.-J."/>
            <person name="Ramirez L."/>
            <person name="Alfaro M."/>
            <person name="Sun H."/>
            <person name="Tritt A."/>
            <person name="Yoshinaga Y."/>
            <person name="Zwiers L.-H."/>
            <person name="Turgeon B."/>
            <person name="Goodwin S."/>
            <person name="Spatafora J."/>
            <person name="Crous P."/>
            <person name="Grigoriev I."/>
        </authorList>
    </citation>
    <scope>NUCLEOTIDE SEQUENCE</scope>
    <source>
        <strain evidence="2">CBS 113389</strain>
    </source>
</reference>
<organism evidence="2 3">
    <name type="scientific">Neohortaea acidophila</name>
    <dbReference type="NCBI Taxonomy" id="245834"/>
    <lineage>
        <taxon>Eukaryota</taxon>
        <taxon>Fungi</taxon>
        <taxon>Dikarya</taxon>
        <taxon>Ascomycota</taxon>
        <taxon>Pezizomycotina</taxon>
        <taxon>Dothideomycetes</taxon>
        <taxon>Dothideomycetidae</taxon>
        <taxon>Mycosphaerellales</taxon>
        <taxon>Teratosphaeriaceae</taxon>
        <taxon>Neohortaea</taxon>
    </lineage>
</organism>
<dbReference type="RefSeq" id="XP_033592685.1">
    <property type="nucleotide sequence ID" value="XM_033738638.1"/>
</dbReference>
<evidence type="ECO:0000256" key="1">
    <source>
        <dbReference type="SAM" id="MobiDB-lite"/>
    </source>
</evidence>
<feature type="region of interest" description="Disordered" evidence="1">
    <location>
        <begin position="1"/>
        <end position="101"/>
    </location>
</feature>
<feature type="region of interest" description="Disordered" evidence="1">
    <location>
        <begin position="130"/>
        <end position="215"/>
    </location>
</feature>
<name>A0A6A6Q2D6_9PEZI</name>
<feature type="compositionally biased region" description="Polar residues" evidence="1">
    <location>
        <begin position="43"/>
        <end position="67"/>
    </location>
</feature>
<protein>
    <submittedName>
        <fullName evidence="2">Uncharacterized protein</fullName>
    </submittedName>
</protein>
<feature type="compositionally biased region" description="Polar residues" evidence="1">
    <location>
        <begin position="196"/>
        <end position="215"/>
    </location>
</feature>
<feature type="compositionally biased region" description="Polar residues" evidence="1">
    <location>
        <begin position="162"/>
        <end position="175"/>
    </location>
</feature>
<evidence type="ECO:0000313" key="3">
    <source>
        <dbReference type="Proteomes" id="UP000799767"/>
    </source>
</evidence>
<dbReference type="EMBL" id="MU001632">
    <property type="protein sequence ID" value="KAF2486116.1"/>
    <property type="molecule type" value="Genomic_DNA"/>
</dbReference>
<keyword evidence="3" id="KW-1185">Reference proteome</keyword>
<evidence type="ECO:0000313" key="2">
    <source>
        <dbReference type="EMBL" id="KAF2486116.1"/>
    </source>
</evidence>
<dbReference type="AlphaFoldDB" id="A0A6A6Q2D6"/>
<dbReference type="Proteomes" id="UP000799767">
    <property type="component" value="Unassembled WGS sequence"/>
</dbReference>
<sequence length="215" mass="23288">MSWYAHGMNITPAPLPSSDMASHESDQAQNHLMEQNDSHDTRQMANNPAQSNGLDSQILNGFGSQTQEYHRQAGSGPSRRKKRKLDDAGSQGTEEGKLPGIDEKLDSLAARMGRLEELCKAIAGSVSKLGEPGMQERRPQGGSVASTHAPTHPRPWLLNGGPTISSMRQRAQQPVATDMSPYVGLAANHSGRKDSMNYSQGLQHLDNNVSSSHPR</sequence>
<dbReference type="GeneID" id="54479640"/>
<proteinExistence type="predicted"/>